<gene>
    <name evidence="1" type="ORF">MILVUS5_LOCUS15676</name>
</gene>
<evidence type="ECO:0000313" key="2">
    <source>
        <dbReference type="Proteomes" id="UP001177021"/>
    </source>
</evidence>
<keyword evidence="2" id="KW-1185">Reference proteome</keyword>
<accession>A0ACB0JT77</accession>
<protein>
    <submittedName>
        <fullName evidence="1">Uncharacterized protein</fullName>
    </submittedName>
</protein>
<reference evidence="1" key="1">
    <citation type="submission" date="2023-10" db="EMBL/GenBank/DDBJ databases">
        <authorList>
            <person name="Rodriguez Cubillos JULIANA M."/>
            <person name="De Vega J."/>
        </authorList>
    </citation>
    <scope>NUCLEOTIDE SEQUENCE</scope>
</reference>
<sequence>MMIVSIEVYLPGHSHLDLSLRHRRVPPRNMPSITQWGILSMWEANYEANEMAKKGSLIEDRIVEWCNSC</sequence>
<proteinExistence type="predicted"/>
<dbReference type="Proteomes" id="UP001177021">
    <property type="component" value="Unassembled WGS sequence"/>
</dbReference>
<organism evidence="1 2">
    <name type="scientific">Trifolium pratense</name>
    <name type="common">Red clover</name>
    <dbReference type="NCBI Taxonomy" id="57577"/>
    <lineage>
        <taxon>Eukaryota</taxon>
        <taxon>Viridiplantae</taxon>
        <taxon>Streptophyta</taxon>
        <taxon>Embryophyta</taxon>
        <taxon>Tracheophyta</taxon>
        <taxon>Spermatophyta</taxon>
        <taxon>Magnoliopsida</taxon>
        <taxon>eudicotyledons</taxon>
        <taxon>Gunneridae</taxon>
        <taxon>Pentapetalae</taxon>
        <taxon>rosids</taxon>
        <taxon>fabids</taxon>
        <taxon>Fabales</taxon>
        <taxon>Fabaceae</taxon>
        <taxon>Papilionoideae</taxon>
        <taxon>50 kb inversion clade</taxon>
        <taxon>NPAAA clade</taxon>
        <taxon>Hologalegina</taxon>
        <taxon>IRL clade</taxon>
        <taxon>Trifolieae</taxon>
        <taxon>Trifolium</taxon>
    </lineage>
</organism>
<name>A0ACB0JT77_TRIPR</name>
<evidence type="ECO:0000313" key="1">
    <source>
        <dbReference type="EMBL" id="CAJ2647084.1"/>
    </source>
</evidence>
<comment type="caution">
    <text evidence="1">The sequence shown here is derived from an EMBL/GenBank/DDBJ whole genome shotgun (WGS) entry which is preliminary data.</text>
</comment>
<dbReference type="EMBL" id="CASHSV030000109">
    <property type="protein sequence ID" value="CAJ2647084.1"/>
    <property type="molecule type" value="Genomic_DNA"/>
</dbReference>